<dbReference type="AlphaFoldDB" id="A0A5B7ZSU2"/>
<evidence type="ECO:0000259" key="3">
    <source>
        <dbReference type="Pfam" id="PF00144"/>
    </source>
</evidence>
<dbReference type="SUPFAM" id="SSF56601">
    <property type="entry name" value="beta-lactamase/transpeptidase-like"/>
    <property type="match status" value="1"/>
</dbReference>
<dbReference type="InterPro" id="IPR050789">
    <property type="entry name" value="Diverse_Enzym_Activities"/>
</dbReference>
<evidence type="ECO:0000313" key="5">
    <source>
        <dbReference type="Proteomes" id="UP000308149"/>
    </source>
</evidence>
<evidence type="ECO:0000256" key="2">
    <source>
        <dbReference type="SAM" id="SignalP"/>
    </source>
</evidence>
<dbReference type="PANTHER" id="PTHR43283:SF3">
    <property type="entry name" value="BETA-LACTAMASE FAMILY PROTEIN (AFU_ORTHOLOGUE AFUA_5G07500)"/>
    <property type="match status" value="1"/>
</dbReference>
<keyword evidence="5" id="KW-1185">Reference proteome</keyword>
<dbReference type="Proteomes" id="UP000308149">
    <property type="component" value="Chromosome"/>
</dbReference>
<dbReference type="Gene3D" id="3.40.710.10">
    <property type="entry name" value="DD-peptidase/beta-lactamase superfamily"/>
    <property type="match status" value="1"/>
</dbReference>
<protein>
    <submittedName>
        <fullName evidence="4">Beta-lactamase family protein</fullName>
    </submittedName>
</protein>
<name>A0A5B7ZSU2_9GAMM</name>
<feature type="signal peptide" evidence="2">
    <location>
        <begin position="1"/>
        <end position="19"/>
    </location>
</feature>
<dbReference type="RefSeq" id="WP_139716654.1">
    <property type="nucleotide sequence ID" value="NZ_CP040871.1"/>
</dbReference>
<feature type="domain" description="Beta-lactamase-related" evidence="3">
    <location>
        <begin position="41"/>
        <end position="389"/>
    </location>
</feature>
<dbReference type="Pfam" id="PF00144">
    <property type="entry name" value="Beta-lactamase"/>
    <property type="match status" value="1"/>
</dbReference>
<keyword evidence="2" id="KW-0732">Signal</keyword>
<feature type="region of interest" description="Disordered" evidence="1">
    <location>
        <begin position="385"/>
        <end position="404"/>
    </location>
</feature>
<dbReference type="InterPro" id="IPR012338">
    <property type="entry name" value="Beta-lactam/transpept-like"/>
</dbReference>
<sequence length="404" mass="43187">MRRFAVLLALLSCLGIAHAAEAQAASPTARVRVTFDRDGITSTQTSGYANPASKRAIGIDDPVRIASISKLVLAIGVMRLVEQGKLDLDADVSKTLGWTLRNPNFPNKKITLRLLLSHTASLTDGAGYWQVPLDGEFRKLLDDPKAWDAQHAPGTYWRYANVGFPLIGAVMERSTGERLDLLMQRLVIKPLGLHACYGWPTCDDATAARAVVLYGEGKPQVDDNQGKKPACGITKASDGSCDLSKWRAGAAPNVFGPQGGLRISASDLSKIGRLLLGDGEVDGVRLLTPASVRAMIGPQWSWKDGNGLTLEEDDPIRTKGGFTCRYGLAVHTLATGLPDCGDDPFGDGVQRIGHSGNAYGLLAGLWVDRKAGTGVVYFSTGNDKPEAGERSAFSRVEEQSAAGW</sequence>
<reference evidence="4 5" key="1">
    <citation type="submission" date="2019-06" db="EMBL/GenBank/DDBJ databases">
        <title>Thermomonas aquatica sp. nov., isolated from an industrial wastewater treatment plant.</title>
        <authorList>
            <person name="Jeon J.H."/>
            <person name="Park D.-S."/>
        </authorList>
    </citation>
    <scope>NUCLEOTIDE SEQUENCE [LARGE SCALE GENOMIC DNA]</scope>
    <source>
        <strain evidence="4 5">SY21</strain>
    </source>
</reference>
<proteinExistence type="predicted"/>
<dbReference type="InterPro" id="IPR001466">
    <property type="entry name" value="Beta-lactam-related"/>
</dbReference>
<evidence type="ECO:0000256" key="1">
    <source>
        <dbReference type="SAM" id="MobiDB-lite"/>
    </source>
</evidence>
<dbReference type="OrthoDB" id="5705574at2"/>
<dbReference type="KEGG" id="thes:FHQ07_09950"/>
<evidence type="ECO:0000313" key="4">
    <source>
        <dbReference type="EMBL" id="QDA57603.1"/>
    </source>
</evidence>
<feature type="chain" id="PRO_5022911289" evidence="2">
    <location>
        <begin position="20"/>
        <end position="404"/>
    </location>
</feature>
<dbReference type="PANTHER" id="PTHR43283">
    <property type="entry name" value="BETA-LACTAMASE-RELATED"/>
    <property type="match status" value="1"/>
</dbReference>
<dbReference type="EMBL" id="CP040871">
    <property type="protein sequence ID" value="QDA57603.1"/>
    <property type="molecule type" value="Genomic_DNA"/>
</dbReference>
<organism evidence="4 5">
    <name type="scientific">Thermomonas aquatica</name>
    <dbReference type="NCBI Taxonomy" id="2202149"/>
    <lineage>
        <taxon>Bacteria</taxon>
        <taxon>Pseudomonadati</taxon>
        <taxon>Pseudomonadota</taxon>
        <taxon>Gammaproteobacteria</taxon>
        <taxon>Lysobacterales</taxon>
        <taxon>Lysobacteraceae</taxon>
        <taxon>Thermomonas</taxon>
    </lineage>
</organism>
<accession>A0A5B7ZSU2</accession>
<gene>
    <name evidence="4" type="ORF">FHQ07_09950</name>
</gene>